<dbReference type="HOGENOM" id="CLU_2157730_0_0_1"/>
<sequence length="111" mass="12903">MIASGAPRIHPQRPLVYLRTIDHACQWSVWCRSPSFIFRHCVVSSCCPSRSLAFIFTSFWPFFESAWRLNFRESSLEPRPVGPLGQKSSTRFHPRFLLLLATRRGISHNKK</sequence>
<proteinExistence type="predicted"/>
<accession>A0A0C2SHH0</accession>
<dbReference type="AlphaFoldDB" id="A0A0C2SHH0"/>
<name>A0A0C2SHH0_AMAMK</name>
<gene>
    <name evidence="1" type="ORF">M378DRAFT_757604</name>
</gene>
<protein>
    <submittedName>
        <fullName evidence="1">Uncharacterized protein</fullName>
    </submittedName>
</protein>
<dbReference type="EMBL" id="KN818269">
    <property type="protein sequence ID" value="KIL62580.1"/>
    <property type="molecule type" value="Genomic_DNA"/>
</dbReference>
<dbReference type="Proteomes" id="UP000054549">
    <property type="component" value="Unassembled WGS sequence"/>
</dbReference>
<keyword evidence="2" id="KW-1185">Reference proteome</keyword>
<evidence type="ECO:0000313" key="1">
    <source>
        <dbReference type="EMBL" id="KIL62580.1"/>
    </source>
</evidence>
<reference evidence="1 2" key="1">
    <citation type="submission" date="2014-04" db="EMBL/GenBank/DDBJ databases">
        <title>Evolutionary Origins and Diversification of the Mycorrhizal Mutualists.</title>
        <authorList>
            <consortium name="DOE Joint Genome Institute"/>
            <consortium name="Mycorrhizal Genomics Consortium"/>
            <person name="Kohler A."/>
            <person name="Kuo A."/>
            <person name="Nagy L.G."/>
            <person name="Floudas D."/>
            <person name="Copeland A."/>
            <person name="Barry K.W."/>
            <person name="Cichocki N."/>
            <person name="Veneault-Fourrey C."/>
            <person name="LaButti K."/>
            <person name="Lindquist E.A."/>
            <person name="Lipzen A."/>
            <person name="Lundell T."/>
            <person name="Morin E."/>
            <person name="Murat C."/>
            <person name="Riley R."/>
            <person name="Ohm R."/>
            <person name="Sun H."/>
            <person name="Tunlid A."/>
            <person name="Henrissat B."/>
            <person name="Grigoriev I.V."/>
            <person name="Hibbett D.S."/>
            <person name="Martin F."/>
        </authorList>
    </citation>
    <scope>NUCLEOTIDE SEQUENCE [LARGE SCALE GENOMIC DNA]</scope>
    <source>
        <strain evidence="1 2">Koide BX008</strain>
    </source>
</reference>
<evidence type="ECO:0000313" key="2">
    <source>
        <dbReference type="Proteomes" id="UP000054549"/>
    </source>
</evidence>
<organism evidence="1 2">
    <name type="scientific">Amanita muscaria (strain Koide BX008)</name>
    <dbReference type="NCBI Taxonomy" id="946122"/>
    <lineage>
        <taxon>Eukaryota</taxon>
        <taxon>Fungi</taxon>
        <taxon>Dikarya</taxon>
        <taxon>Basidiomycota</taxon>
        <taxon>Agaricomycotina</taxon>
        <taxon>Agaricomycetes</taxon>
        <taxon>Agaricomycetidae</taxon>
        <taxon>Agaricales</taxon>
        <taxon>Pluteineae</taxon>
        <taxon>Amanitaceae</taxon>
        <taxon>Amanita</taxon>
    </lineage>
</organism>
<dbReference type="InParanoid" id="A0A0C2SHH0"/>